<gene>
    <name evidence="11" type="ORF">GX50_05819</name>
</gene>
<dbReference type="Pfam" id="PF13532">
    <property type="entry name" value="2OG-FeII_Oxy_2"/>
    <property type="match status" value="1"/>
</dbReference>
<comment type="caution">
    <text evidence="11">The sequence shown here is derived from an EMBL/GenBank/DDBJ whole genome shotgun (WGS) entry which is preliminary data.</text>
</comment>
<feature type="domain" description="Fe2OG dioxygenase" evidence="10">
    <location>
        <begin position="235"/>
        <end position="351"/>
    </location>
</feature>
<dbReference type="InterPro" id="IPR004574">
    <property type="entry name" value="Alkb"/>
</dbReference>
<comment type="catalytic activity">
    <reaction evidence="8">
        <text>an N(6)-methyladenosine in mRNA + 2-oxoglutarate + O2 = an adenosine in mRNA + formaldehyde + succinate + CO2</text>
        <dbReference type="Rhea" id="RHEA:49520"/>
        <dbReference type="Rhea" id="RHEA-COMP:12414"/>
        <dbReference type="Rhea" id="RHEA-COMP:12417"/>
        <dbReference type="ChEBI" id="CHEBI:15379"/>
        <dbReference type="ChEBI" id="CHEBI:16526"/>
        <dbReference type="ChEBI" id="CHEBI:16810"/>
        <dbReference type="ChEBI" id="CHEBI:16842"/>
        <dbReference type="ChEBI" id="CHEBI:30031"/>
        <dbReference type="ChEBI" id="CHEBI:74411"/>
        <dbReference type="ChEBI" id="CHEBI:74449"/>
        <dbReference type="EC" id="1.14.11.53"/>
    </reaction>
    <physiologicalReaction direction="left-to-right" evidence="8">
        <dbReference type="Rhea" id="RHEA:49521"/>
    </physiologicalReaction>
</comment>
<keyword evidence="4" id="KW-0223">Dioxygenase</keyword>
<evidence type="ECO:0000256" key="7">
    <source>
        <dbReference type="ARBA" id="ARBA00023026"/>
    </source>
</evidence>
<evidence type="ECO:0000256" key="1">
    <source>
        <dbReference type="ARBA" id="ARBA00007879"/>
    </source>
</evidence>
<comment type="similarity">
    <text evidence="1">Belongs to the alkB family.</text>
</comment>
<evidence type="ECO:0000256" key="9">
    <source>
        <dbReference type="PIRSR" id="PIRSR604574-2"/>
    </source>
</evidence>
<keyword evidence="6 9" id="KW-0408">Iron</keyword>
<dbReference type="EC" id="1.14.11.53" evidence="2"/>
<protein>
    <recommendedName>
        <fullName evidence="2">mRNA N(6)-methyladenine demethylase</fullName>
        <ecNumber evidence="2">1.14.11.53</ecNumber>
    </recommendedName>
</protein>
<evidence type="ECO:0000313" key="11">
    <source>
        <dbReference type="EMBL" id="PGH31401.1"/>
    </source>
</evidence>
<dbReference type="AlphaFoldDB" id="A0A2B7ZDF8"/>
<evidence type="ECO:0000256" key="3">
    <source>
        <dbReference type="ARBA" id="ARBA00022723"/>
    </source>
</evidence>
<dbReference type="InterPro" id="IPR037151">
    <property type="entry name" value="AlkB-like_sf"/>
</dbReference>
<dbReference type="PANTHER" id="PTHR16557">
    <property type="entry name" value="ALKYLATED DNA REPAIR PROTEIN ALKB-RELATED"/>
    <property type="match status" value="1"/>
</dbReference>
<dbReference type="GO" id="GO:0046872">
    <property type="term" value="F:metal ion binding"/>
    <property type="evidence" value="ECO:0007669"/>
    <property type="project" value="UniProtKB-KW"/>
</dbReference>
<keyword evidence="7" id="KW-0843">Virulence</keyword>
<keyword evidence="3 9" id="KW-0479">Metal-binding</keyword>
<keyword evidence="5" id="KW-0560">Oxidoreductase</keyword>
<evidence type="ECO:0000313" key="12">
    <source>
        <dbReference type="Proteomes" id="UP000226031"/>
    </source>
</evidence>
<evidence type="ECO:0000259" key="10">
    <source>
        <dbReference type="PROSITE" id="PS51471"/>
    </source>
</evidence>
<proteinExistence type="inferred from homology"/>
<feature type="binding site" evidence="9">
    <location>
        <position position="253"/>
    </location>
    <ligand>
        <name>Fe cation</name>
        <dbReference type="ChEBI" id="CHEBI:24875"/>
        <note>catalytic</note>
    </ligand>
</feature>
<dbReference type="GO" id="GO:1990931">
    <property type="term" value="F:mRNA N6-methyladenosine dioxygenase activity"/>
    <property type="evidence" value="ECO:0007669"/>
    <property type="project" value="UniProtKB-EC"/>
</dbReference>
<comment type="cofactor">
    <cofactor evidence="9">
        <name>Fe(2+)</name>
        <dbReference type="ChEBI" id="CHEBI:29033"/>
    </cofactor>
    <text evidence="9">Binds 1 Fe(2+) ion per subunit.</text>
</comment>
<dbReference type="VEuPathDB" id="FungiDB:EMCG_07423"/>
<dbReference type="Gene3D" id="2.60.120.590">
    <property type="entry name" value="Alpha-ketoglutarate-dependent dioxygenase AlkB-like"/>
    <property type="match status" value="1"/>
</dbReference>
<dbReference type="STRING" id="73230.A0A2B7ZDF8"/>
<dbReference type="InterPro" id="IPR027450">
    <property type="entry name" value="AlkB-like"/>
</dbReference>
<keyword evidence="12" id="KW-1185">Reference proteome</keyword>
<evidence type="ECO:0000256" key="5">
    <source>
        <dbReference type="ARBA" id="ARBA00023002"/>
    </source>
</evidence>
<name>A0A2B7ZDF8_9EURO</name>
<feature type="binding site" evidence="9">
    <location>
        <position position="255"/>
    </location>
    <ligand>
        <name>Fe cation</name>
        <dbReference type="ChEBI" id="CHEBI:24875"/>
        <note>catalytic</note>
    </ligand>
</feature>
<dbReference type="InterPro" id="IPR005123">
    <property type="entry name" value="Oxoglu/Fe-dep_dioxygenase_dom"/>
</dbReference>
<dbReference type="PANTHER" id="PTHR16557:SF2">
    <property type="entry name" value="NUCLEIC ACID DIOXYGENASE ALKBH1"/>
    <property type="match status" value="1"/>
</dbReference>
<dbReference type="SUPFAM" id="SSF51197">
    <property type="entry name" value="Clavaminate synthase-like"/>
    <property type="match status" value="1"/>
</dbReference>
<accession>A0A2B7ZDF8</accession>
<evidence type="ECO:0000256" key="8">
    <source>
        <dbReference type="ARBA" id="ARBA00047565"/>
    </source>
</evidence>
<reference evidence="11 12" key="1">
    <citation type="submission" date="2017-10" db="EMBL/GenBank/DDBJ databases">
        <title>Comparative genomics in systemic dimorphic fungi from Ajellomycetaceae.</title>
        <authorList>
            <person name="Munoz J.F."/>
            <person name="Mcewen J.G."/>
            <person name="Clay O.K."/>
            <person name="Cuomo C.A."/>
        </authorList>
    </citation>
    <scope>NUCLEOTIDE SEQUENCE [LARGE SCALE GENOMIC DNA]</scope>
    <source>
        <strain evidence="11 12">UAMH4076</strain>
    </source>
</reference>
<dbReference type="FunFam" id="2.60.120.590:FF:000014">
    <property type="entry name" value="Oxidoreductase, 2OG-Fe(II) oxygenase family family"/>
    <property type="match status" value="1"/>
</dbReference>
<evidence type="ECO:0000256" key="4">
    <source>
        <dbReference type="ARBA" id="ARBA00022964"/>
    </source>
</evidence>
<organism evidence="11 12">
    <name type="scientific">[Emmonsia] crescens</name>
    <dbReference type="NCBI Taxonomy" id="73230"/>
    <lineage>
        <taxon>Eukaryota</taxon>
        <taxon>Fungi</taxon>
        <taxon>Dikarya</taxon>
        <taxon>Ascomycota</taxon>
        <taxon>Pezizomycotina</taxon>
        <taxon>Eurotiomycetes</taxon>
        <taxon>Eurotiomycetidae</taxon>
        <taxon>Onygenales</taxon>
        <taxon>Ajellomycetaceae</taxon>
        <taxon>Emergomyces</taxon>
    </lineage>
</organism>
<dbReference type="PROSITE" id="PS51471">
    <property type="entry name" value="FE2OG_OXY"/>
    <property type="match status" value="1"/>
</dbReference>
<dbReference type="GO" id="GO:0005737">
    <property type="term" value="C:cytoplasm"/>
    <property type="evidence" value="ECO:0007669"/>
    <property type="project" value="TreeGrafter"/>
</dbReference>
<dbReference type="GO" id="GO:0005634">
    <property type="term" value="C:nucleus"/>
    <property type="evidence" value="ECO:0007669"/>
    <property type="project" value="TreeGrafter"/>
</dbReference>
<evidence type="ECO:0000256" key="2">
    <source>
        <dbReference type="ARBA" id="ARBA00012931"/>
    </source>
</evidence>
<dbReference type="EMBL" id="PDND01000129">
    <property type="protein sequence ID" value="PGH31401.1"/>
    <property type="molecule type" value="Genomic_DNA"/>
</dbReference>
<dbReference type="Proteomes" id="UP000226031">
    <property type="component" value="Unassembled WGS sequence"/>
</dbReference>
<evidence type="ECO:0000256" key="6">
    <source>
        <dbReference type="ARBA" id="ARBA00023004"/>
    </source>
</evidence>
<feature type="binding site" evidence="9">
    <location>
        <position position="307"/>
    </location>
    <ligand>
        <name>Fe cation</name>
        <dbReference type="ChEBI" id="CHEBI:24875"/>
        <note>catalytic</note>
    </ligand>
</feature>
<sequence length="356" mass="40180">MVEVARLNAHERPPAVIRLLYKEYRSLKPSEIDSHPLILDPQRQPSSGLNNGLQSECYVSRQSIALALDRSLQCQVSKDELKDIPIFTHQAIPGLRIIPSLVPPAAQIELLSRIFHRDLSNENHKTNIHLHYHMSYPDLQETVPNADITTCQGGHNSSLQKSGSFFQDNPARELVPKNPSVHPPLSITSFLEKKLRWMTLGGQYNWTDKVYPDEIPPRFPEDIAILLRSIFPETKAEAAIVNIYSPGDTLSVHRDVSEECDTGLISISFGCDGLFMVGHEDGAGCEVIRLRSGDAVYMTGRSRFAWHAVPKIIPSTCPDWLADWPGTSTRFEKWRGWMLNKRINLNVRQMKEDVVG</sequence>